<sequence>MRLVNMRCSKLRELLEGAPLSFLMEAHDGVSARIVEHAGFGGIWASGLSISTVLGLRDCSEASWTEVLRTVGYMSDATGVPILLDGDGGYGNFNAVRLLVRKLAQIGIAGVCIEDTLFPKTNSFVGEKHPLLDIGEFCGKIRAAKDSQSEDQFCVVARVEALVSGRGMSEALERAHRYREAGADAIMIHSKKSEPDEILEFCAQWKRHAPLVIVPTKYYKAPTDALHKAGVSTVVWANHNLRAAVQAMRYISNSIYVHKSVAQVENSIESLDSLFSLMDYDELARAEVRYLPKSGDHGGG</sequence>
<dbReference type="EC" id="5.4.2.9" evidence="3"/>
<accession>A0A199NXF7</accession>
<dbReference type="InterPro" id="IPR039556">
    <property type="entry name" value="ICL/PEPM"/>
</dbReference>
<comment type="caution">
    <text evidence="5">The sequence shown here is derived from an EMBL/GenBank/DDBJ whole genome shotgun (WGS) entry which is preliminary data.</text>
</comment>
<evidence type="ECO:0000313" key="6">
    <source>
        <dbReference type="Proteomes" id="UP000093858"/>
    </source>
</evidence>
<evidence type="ECO:0000256" key="1">
    <source>
        <dbReference type="ARBA" id="ARBA00022723"/>
    </source>
</evidence>
<dbReference type="PANTHER" id="PTHR42905:SF7">
    <property type="entry name" value="PHOSPHOENOLPYRUVATE PHOSPHOMUTASE"/>
    <property type="match status" value="1"/>
</dbReference>
<dbReference type="Gene3D" id="3.20.20.60">
    <property type="entry name" value="Phosphoenolpyruvate-binding domains"/>
    <property type="match status" value="1"/>
</dbReference>
<dbReference type="InterPro" id="IPR040442">
    <property type="entry name" value="Pyrv_kinase-like_dom_sf"/>
</dbReference>
<keyword evidence="1" id="KW-0479">Metal-binding</keyword>
<protein>
    <recommendedName>
        <fullName evidence="3">phosphoenolpyruvate mutase</fullName>
        <ecNumber evidence="3">5.4.2.9</ecNumber>
    </recommendedName>
</protein>
<dbReference type="InterPro" id="IPR015813">
    <property type="entry name" value="Pyrv/PenolPyrv_kinase-like_dom"/>
</dbReference>
<dbReference type="EMBL" id="LWSU01000274">
    <property type="protein sequence ID" value="OAX53485.1"/>
    <property type="molecule type" value="Genomic_DNA"/>
</dbReference>
<dbReference type="PANTHER" id="PTHR42905">
    <property type="entry name" value="PHOSPHOENOLPYRUVATE CARBOXYLASE"/>
    <property type="match status" value="1"/>
</dbReference>
<evidence type="ECO:0000313" key="5">
    <source>
        <dbReference type="EMBL" id="OAX53485.1"/>
    </source>
</evidence>
<dbReference type="Pfam" id="PF13714">
    <property type="entry name" value="PEP_mutase"/>
    <property type="match status" value="1"/>
</dbReference>
<dbReference type="GO" id="GO:0050188">
    <property type="term" value="F:phosphoenolpyruvate mutase activity"/>
    <property type="evidence" value="ECO:0007669"/>
    <property type="project" value="UniProtKB-EC"/>
</dbReference>
<proteinExistence type="inferred from homology"/>
<dbReference type="SUPFAM" id="SSF51621">
    <property type="entry name" value="Phosphoenolpyruvate/pyruvate domain"/>
    <property type="match status" value="1"/>
</dbReference>
<dbReference type="GO" id="GO:0046872">
    <property type="term" value="F:metal ion binding"/>
    <property type="evidence" value="ECO:0007669"/>
    <property type="project" value="UniProtKB-KW"/>
</dbReference>
<dbReference type="CDD" id="cd00377">
    <property type="entry name" value="ICL_PEPM"/>
    <property type="match status" value="1"/>
</dbReference>
<gene>
    <name evidence="5" type="ORF">A6R73_07160</name>
</gene>
<dbReference type="Proteomes" id="UP000093858">
    <property type="component" value="Unassembled WGS sequence"/>
</dbReference>
<dbReference type="NCBIfam" id="TIGR02320">
    <property type="entry name" value="PEP_mutase"/>
    <property type="match status" value="1"/>
</dbReference>
<organism evidence="5 6">
    <name type="scientific">Xanthomonas graminis pv. poae</name>
    <dbReference type="NCBI Taxonomy" id="227946"/>
    <lineage>
        <taxon>Bacteria</taxon>
        <taxon>Pseudomonadati</taxon>
        <taxon>Pseudomonadota</taxon>
        <taxon>Gammaproteobacteria</taxon>
        <taxon>Lysobacterales</taxon>
        <taxon>Lysobacteraceae</taxon>
        <taxon>Xanthomonas</taxon>
        <taxon>Xanthomonas translucens group</taxon>
        <taxon>Xanthomonas graminis</taxon>
    </lineage>
</organism>
<name>A0A199NXF7_9XANT</name>
<dbReference type="AlphaFoldDB" id="A0A199NXF7"/>
<evidence type="ECO:0000256" key="3">
    <source>
        <dbReference type="ARBA" id="ARBA00024063"/>
    </source>
</evidence>
<evidence type="ECO:0000256" key="2">
    <source>
        <dbReference type="ARBA" id="ARBA00023235"/>
    </source>
</evidence>
<reference evidence="5 6" key="1">
    <citation type="submission" date="2016-04" db="EMBL/GenBank/DDBJ databases">
        <title>Xanthomonas translucens phylogeny.</title>
        <authorList>
            <person name="Langlois P."/>
        </authorList>
    </citation>
    <scope>NUCLEOTIDE SEQUENCE [LARGE SCALE GENOMIC DNA]</scope>
    <source>
        <strain evidence="5 6">B99</strain>
    </source>
</reference>
<comment type="similarity">
    <text evidence="4">Belongs to the isocitrate lyase/PEP mutase superfamily. PEP mutase family.</text>
</comment>
<dbReference type="InterPro" id="IPR012698">
    <property type="entry name" value="PEnolPyrv_PMutase_core"/>
</dbReference>
<keyword evidence="2" id="KW-0413">Isomerase</keyword>
<keyword evidence="5" id="KW-0670">Pyruvate</keyword>
<evidence type="ECO:0000256" key="4">
    <source>
        <dbReference type="ARBA" id="ARBA00038455"/>
    </source>
</evidence>